<dbReference type="InParanoid" id="A0A1B4XFS0"/>
<protein>
    <recommendedName>
        <fullName evidence="3">Lipoprotein</fullName>
    </recommendedName>
</protein>
<keyword evidence="2" id="KW-1185">Reference proteome</keyword>
<evidence type="ECO:0000313" key="2">
    <source>
        <dbReference type="Proteomes" id="UP000243180"/>
    </source>
</evidence>
<gene>
    <name evidence="1" type="ORF">SCL_1339</name>
</gene>
<dbReference type="EMBL" id="AP014879">
    <property type="protein sequence ID" value="BAV33650.1"/>
    <property type="molecule type" value="Genomic_DNA"/>
</dbReference>
<dbReference type="Proteomes" id="UP000243180">
    <property type="component" value="Chromosome"/>
</dbReference>
<name>A0A1B4XFS0_9GAMM</name>
<accession>A0A1B4XFS0</accession>
<organism evidence="1 2">
    <name type="scientific">Sulfuricaulis limicola</name>
    <dbReference type="NCBI Taxonomy" id="1620215"/>
    <lineage>
        <taxon>Bacteria</taxon>
        <taxon>Pseudomonadati</taxon>
        <taxon>Pseudomonadota</taxon>
        <taxon>Gammaproteobacteria</taxon>
        <taxon>Acidiferrobacterales</taxon>
        <taxon>Acidiferrobacteraceae</taxon>
        <taxon>Sulfuricaulis</taxon>
    </lineage>
</organism>
<evidence type="ECO:0000313" key="1">
    <source>
        <dbReference type="EMBL" id="BAV33650.1"/>
    </source>
</evidence>
<dbReference type="AlphaFoldDB" id="A0A1B4XFS0"/>
<dbReference type="OrthoDB" id="5293612at2"/>
<dbReference type="PROSITE" id="PS51257">
    <property type="entry name" value="PROKAR_LIPOPROTEIN"/>
    <property type="match status" value="1"/>
</dbReference>
<dbReference type="KEGG" id="slim:SCL_1339"/>
<evidence type="ECO:0008006" key="3">
    <source>
        <dbReference type="Google" id="ProtNLM"/>
    </source>
</evidence>
<dbReference type="RefSeq" id="WP_148665015.1">
    <property type="nucleotide sequence ID" value="NZ_AP014879.1"/>
</dbReference>
<sequence length="196" mass="22011">MNPGKIALTILIVLLASCAPTRPQFTEVSVPPVREQHQGFSLMPLDESGWLMLANRPEGIVLGKQTGTDENHIIRAFTQVIPPFKSQDEFIGYAKTALSMEDPTRHKLLSHSDKAIKFKGQPCVRTYDMMEDHKAVKRSDRPDYMILEASSLVCEHPQKGVAVIVAYSYRYYPGHDDKGLATKAQKIFDSIEFTAF</sequence>
<reference evidence="1 2" key="1">
    <citation type="submission" date="2015-05" db="EMBL/GenBank/DDBJ databases">
        <title>Complete genome sequence of a sulfur-oxidizing gammaproteobacterium strain HA5.</title>
        <authorList>
            <person name="Miura A."/>
            <person name="Kojima H."/>
            <person name="Fukui M."/>
        </authorList>
    </citation>
    <scope>NUCLEOTIDE SEQUENCE [LARGE SCALE GENOMIC DNA]</scope>
    <source>
        <strain evidence="1 2">HA5</strain>
    </source>
</reference>
<proteinExistence type="predicted"/>